<dbReference type="EMBL" id="JAMPKX010000012">
    <property type="protein sequence ID" value="MEP0949517.1"/>
    <property type="molecule type" value="Genomic_DNA"/>
</dbReference>
<dbReference type="Pfam" id="PF00211">
    <property type="entry name" value="Guanylate_cyc"/>
    <property type="match status" value="1"/>
</dbReference>
<organism evidence="3 4">
    <name type="scientific">Leptolyngbya subtilissima DQ-A4</name>
    <dbReference type="NCBI Taxonomy" id="2933933"/>
    <lineage>
        <taxon>Bacteria</taxon>
        <taxon>Bacillati</taxon>
        <taxon>Cyanobacteriota</taxon>
        <taxon>Cyanophyceae</taxon>
        <taxon>Leptolyngbyales</taxon>
        <taxon>Leptolyngbyaceae</taxon>
        <taxon>Leptolyngbya group</taxon>
        <taxon>Leptolyngbya</taxon>
    </lineage>
</organism>
<dbReference type="SUPFAM" id="SSF55073">
    <property type="entry name" value="Nucleotide cyclase"/>
    <property type="match status" value="1"/>
</dbReference>
<evidence type="ECO:0000313" key="3">
    <source>
        <dbReference type="EMBL" id="MEP0949517.1"/>
    </source>
</evidence>
<dbReference type="PANTHER" id="PTHR43081">
    <property type="entry name" value="ADENYLATE CYCLASE, TERMINAL-DIFFERENTIATION SPECIFIC-RELATED"/>
    <property type="match status" value="1"/>
</dbReference>
<dbReference type="InterPro" id="IPR001054">
    <property type="entry name" value="A/G_cyclase"/>
</dbReference>
<dbReference type="Proteomes" id="UP001482513">
    <property type="component" value="Unassembled WGS sequence"/>
</dbReference>
<dbReference type="PROSITE" id="PS50125">
    <property type="entry name" value="GUANYLATE_CYCLASE_2"/>
    <property type="match status" value="1"/>
</dbReference>
<protein>
    <recommendedName>
        <fullName evidence="2">Guanylate cyclase domain-containing protein</fullName>
    </recommendedName>
</protein>
<sequence length="251" mass="28917">MAETLLIYPDSHEPREIWREVGCPVCESRGVGGGWRYGRCALFEVLQIDDEVRLIVEDYLERGNLGRPPISKHFTLREGSRELVKEGIVGIQTYQREVLQNHLLRVQHFWEQESLRAQRMQGMFSRFVTQQLVDKLMLQTDFQSIVEGERRDVTCFFCDVRGFTTRAEQSSAVELFATLNCYFQKIIDIVFQYQGTVDKFIGDAVMVVFGAPLAQENHALYAVQCAIAIQQKVSQNQSNPGYSTYPCGHWY</sequence>
<dbReference type="PANTHER" id="PTHR43081:SF1">
    <property type="entry name" value="ADENYLATE CYCLASE, TERMINAL-DIFFERENTIATION SPECIFIC"/>
    <property type="match status" value="1"/>
</dbReference>
<evidence type="ECO:0000259" key="2">
    <source>
        <dbReference type="PROSITE" id="PS50125"/>
    </source>
</evidence>
<feature type="domain" description="Guanylate cyclase" evidence="2">
    <location>
        <begin position="154"/>
        <end position="235"/>
    </location>
</feature>
<dbReference type="InterPro" id="IPR029787">
    <property type="entry name" value="Nucleotide_cyclase"/>
</dbReference>
<dbReference type="RefSeq" id="WP_190695120.1">
    <property type="nucleotide sequence ID" value="NZ_JAMPKX010000012.1"/>
</dbReference>
<comment type="caution">
    <text evidence="3">The sequence shown here is derived from an EMBL/GenBank/DDBJ whole genome shotgun (WGS) entry which is preliminary data.</text>
</comment>
<name>A0ABV0KC93_9CYAN</name>
<accession>A0ABV0KC93</accession>
<comment type="similarity">
    <text evidence="1">Belongs to the adenylyl cyclase class-3 family.</text>
</comment>
<proteinExistence type="inferred from homology"/>
<dbReference type="InterPro" id="IPR050697">
    <property type="entry name" value="Adenylyl/Guanylyl_Cyclase_3/4"/>
</dbReference>
<gene>
    <name evidence="3" type="ORF">NC992_21740</name>
</gene>
<dbReference type="Gene3D" id="3.30.70.1230">
    <property type="entry name" value="Nucleotide cyclase"/>
    <property type="match status" value="1"/>
</dbReference>
<evidence type="ECO:0000313" key="4">
    <source>
        <dbReference type="Proteomes" id="UP001482513"/>
    </source>
</evidence>
<dbReference type="CDD" id="cd07302">
    <property type="entry name" value="CHD"/>
    <property type="match status" value="1"/>
</dbReference>
<evidence type="ECO:0000256" key="1">
    <source>
        <dbReference type="ARBA" id="ARBA00005381"/>
    </source>
</evidence>
<keyword evidence="4" id="KW-1185">Reference proteome</keyword>
<reference evidence="3 4" key="1">
    <citation type="submission" date="2022-04" db="EMBL/GenBank/DDBJ databases">
        <title>Positive selection, recombination, and allopatry shape intraspecific diversity of widespread and dominant cyanobacteria.</title>
        <authorList>
            <person name="Wei J."/>
            <person name="Shu W."/>
            <person name="Hu C."/>
        </authorList>
    </citation>
    <scope>NUCLEOTIDE SEQUENCE [LARGE SCALE GENOMIC DNA]</scope>
    <source>
        <strain evidence="3 4">DQ-A4</strain>
    </source>
</reference>